<feature type="domain" description="AAA-ATPase-like" evidence="2">
    <location>
        <begin position="105"/>
        <end position="304"/>
    </location>
</feature>
<dbReference type="Proteomes" id="UP001437256">
    <property type="component" value="Unassembled WGS sequence"/>
</dbReference>
<dbReference type="PANTHER" id="PTHR34825">
    <property type="entry name" value="CONSERVED PROTEIN, WITH A WEAK D-GALACTARATE DEHYDRATASE/ALTRONATE HYDROLASE DOMAIN"/>
    <property type="match status" value="1"/>
</dbReference>
<dbReference type="EMBL" id="JBBXMP010000216">
    <property type="protein sequence ID" value="KAL0059600.1"/>
    <property type="molecule type" value="Genomic_DNA"/>
</dbReference>
<gene>
    <name evidence="3" type="ORF">AAF712_013651</name>
</gene>
<dbReference type="InterPro" id="IPR018631">
    <property type="entry name" value="AAA-ATPase-like_dom"/>
</dbReference>
<evidence type="ECO:0000259" key="2">
    <source>
        <dbReference type="Pfam" id="PF09820"/>
    </source>
</evidence>
<evidence type="ECO:0000313" key="4">
    <source>
        <dbReference type="Proteomes" id="UP001437256"/>
    </source>
</evidence>
<sequence>MSPNESDLLDNESPDSSFNPLSNLSPSQPSTTSSKYLGMSTSSNSVPELSRHVQGLRLSSPCSRLTVTPRDTDVKREDCHEVPDGIEPSVPSLTEQILVQFSETVADFKKLVRFRHYFDRSRIVDILSQHRIVLLHSPPGCGKTSTLSMIGQLYDIFRKDEFEDAFRTTDIGSRAILKRGEPLEHNNQLILSLDLDTVSPSNFSQVLNEQLEKFVTKYKPLINPRDTWSFTCNEATDTVNNIMAAVMDSRHSVVVTIDNYDSPFILLGMPKLAYDKLTRDLVVFLRLLQLWIDADVISTILIAGEHMLDVQLGCRDLAYDFVARNVLDNLDDPKEMKLCGMIRRKFEVSLST</sequence>
<dbReference type="Pfam" id="PF09820">
    <property type="entry name" value="AAA-ATPase_like"/>
    <property type="match status" value="1"/>
</dbReference>
<evidence type="ECO:0000313" key="3">
    <source>
        <dbReference type="EMBL" id="KAL0059600.1"/>
    </source>
</evidence>
<keyword evidence="4" id="KW-1185">Reference proteome</keyword>
<accession>A0ABR2ZEB3</accession>
<proteinExistence type="predicted"/>
<evidence type="ECO:0000256" key="1">
    <source>
        <dbReference type="SAM" id="MobiDB-lite"/>
    </source>
</evidence>
<feature type="compositionally biased region" description="Low complexity" evidence="1">
    <location>
        <begin position="14"/>
        <end position="34"/>
    </location>
</feature>
<dbReference type="PANTHER" id="PTHR34825:SF1">
    <property type="entry name" value="AAA-ATPASE-LIKE DOMAIN-CONTAINING PROTEIN"/>
    <property type="match status" value="1"/>
</dbReference>
<dbReference type="SUPFAM" id="SSF52540">
    <property type="entry name" value="P-loop containing nucleoside triphosphate hydrolases"/>
    <property type="match status" value="1"/>
</dbReference>
<organism evidence="3 4">
    <name type="scientific">Marasmius tenuissimus</name>
    <dbReference type="NCBI Taxonomy" id="585030"/>
    <lineage>
        <taxon>Eukaryota</taxon>
        <taxon>Fungi</taxon>
        <taxon>Dikarya</taxon>
        <taxon>Basidiomycota</taxon>
        <taxon>Agaricomycotina</taxon>
        <taxon>Agaricomycetes</taxon>
        <taxon>Agaricomycetidae</taxon>
        <taxon>Agaricales</taxon>
        <taxon>Marasmiineae</taxon>
        <taxon>Marasmiaceae</taxon>
        <taxon>Marasmius</taxon>
    </lineage>
</organism>
<feature type="region of interest" description="Disordered" evidence="1">
    <location>
        <begin position="1"/>
        <end position="51"/>
    </location>
</feature>
<comment type="caution">
    <text evidence="3">The sequence shown here is derived from an EMBL/GenBank/DDBJ whole genome shotgun (WGS) entry which is preliminary data.</text>
</comment>
<name>A0ABR2ZEB3_9AGAR</name>
<dbReference type="InterPro" id="IPR027417">
    <property type="entry name" value="P-loop_NTPase"/>
</dbReference>
<protein>
    <recommendedName>
        <fullName evidence="2">AAA-ATPase-like domain-containing protein</fullName>
    </recommendedName>
</protein>
<reference evidence="3 4" key="1">
    <citation type="submission" date="2024-05" db="EMBL/GenBank/DDBJ databases">
        <title>A draft genome resource for the thread blight pathogen Marasmius tenuissimus strain MS-2.</title>
        <authorList>
            <person name="Yulfo-Soto G.E."/>
            <person name="Baruah I.K."/>
            <person name="Amoako-Attah I."/>
            <person name="Bukari Y."/>
            <person name="Meinhardt L.W."/>
            <person name="Bailey B.A."/>
            <person name="Cohen S.P."/>
        </authorList>
    </citation>
    <scope>NUCLEOTIDE SEQUENCE [LARGE SCALE GENOMIC DNA]</scope>
    <source>
        <strain evidence="3 4">MS-2</strain>
    </source>
</reference>